<dbReference type="OrthoDB" id="2474248at2"/>
<dbReference type="RefSeq" id="WP_132372152.1">
    <property type="nucleotide sequence ID" value="NZ_SMAN01000014.1"/>
</dbReference>
<accession>A0A4R3MVX9</accession>
<dbReference type="EMBL" id="SMAN01000014">
    <property type="protein sequence ID" value="TCT20365.1"/>
    <property type="molecule type" value="Genomic_DNA"/>
</dbReference>
<keyword evidence="2" id="KW-1185">Reference proteome</keyword>
<proteinExistence type="predicted"/>
<comment type="caution">
    <text evidence="1">The sequence shown here is derived from an EMBL/GenBank/DDBJ whole genome shotgun (WGS) entry which is preliminary data.</text>
</comment>
<evidence type="ECO:0000313" key="1">
    <source>
        <dbReference type="EMBL" id="TCT20365.1"/>
    </source>
</evidence>
<organism evidence="1 2">
    <name type="scientific">Melghiribacillus thermohalophilus</name>
    <dbReference type="NCBI Taxonomy" id="1324956"/>
    <lineage>
        <taxon>Bacteria</taxon>
        <taxon>Bacillati</taxon>
        <taxon>Bacillota</taxon>
        <taxon>Bacilli</taxon>
        <taxon>Bacillales</taxon>
        <taxon>Bacillaceae</taxon>
        <taxon>Melghiribacillus</taxon>
    </lineage>
</organism>
<reference evidence="1 2" key="1">
    <citation type="submission" date="2019-03" db="EMBL/GenBank/DDBJ databases">
        <title>Genomic Encyclopedia of Type Strains, Phase IV (KMG-IV): sequencing the most valuable type-strain genomes for metagenomic binning, comparative biology and taxonomic classification.</title>
        <authorList>
            <person name="Goeker M."/>
        </authorList>
    </citation>
    <scope>NUCLEOTIDE SEQUENCE [LARGE SCALE GENOMIC DNA]</scope>
    <source>
        <strain evidence="1 2">DSM 25894</strain>
    </source>
</reference>
<dbReference type="Proteomes" id="UP000294650">
    <property type="component" value="Unassembled WGS sequence"/>
</dbReference>
<sequence>MNDLFKKIEKQTGVNMNDVLRLANSLEGADLHDERTVRKLVKQVGKIAGKRVTKQTEDMIVDTLVHKKQMPDMSTISKMVDKRR</sequence>
<dbReference type="Pfam" id="PF14069">
    <property type="entry name" value="SpoVIF"/>
    <property type="match status" value="1"/>
</dbReference>
<evidence type="ECO:0000313" key="2">
    <source>
        <dbReference type="Proteomes" id="UP000294650"/>
    </source>
</evidence>
<dbReference type="InterPro" id="IPR025942">
    <property type="entry name" value="SpoVIF"/>
</dbReference>
<name>A0A4R3MVX9_9BACI</name>
<dbReference type="AlphaFoldDB" id="A0A4R3MVX9"/>
<gene>
    <name evidence="1" type="ORF">EDD68_11449</name>
</gene>
<protein>
    <submittedName>
        <fullName evidence="1">Stage VI sporulation protein F</fullName>
    </submittedName>
</protein>